<dbReference type="InterPro" id="IPR029069">
    <property type="entry name" value="HotDog_dom_sf"/>
</dbReference>
<feature type="domain" description="ApeI dehydratase-like" evidence="1">
    <location>
        <begin position="3"/>
        <end position="83"/>
    </location>
</feature>
<evidence type="ECO:0000313" key="3">
    <source>
        <dbReference type="Proteomes" id="UP000765160"/>
    </source>
</evidence>
<organism evidence="2 3">
    <name type="scientific">Falsiroseomonas frigidaquae</name>
    <dbReference type="NCBI Taxonomy" id="487318"/>
    <lineage>
        <taxon>Bacteria</taxon>
        <taxon>Pseudomonadati</taxon>
        <taxon>Pseudomonadota</taxon>
        <taxon>Alphaproteobacteria</taxon>
        <taxon>Acetobacterales</taxon>
        <taxon>Roseomonadaceae</taxon>
        <taxon>Falsiroseomonas</taxon>
    </lineage>
</organism>
<gene>
    <name evidence="2" type="ORF">HB662_23395</name>
</gene>
<dbReference type="EMBL" id="JAAVTX010000007">
    <property type="protein sequence ID" value="NKE47742.1"/>
    <property type="molecule type" value="Genomic_DNA"/>
</dbReference>
<comment type="caution">
    <text evidence="2">The sequence shown here is derived from an EMBL/GenBank/DDBJ whole genome shotgun (WGS) entry which is preliminary data.</text>
</comment>
<name>A0ABX1F5X8_9PROT</name>
<proteinExistence type="predicted"/>
<dbReference type="RefSeq" id="WP_168053435.1">
    <property type="nucleotide sequence ID" value="NZ_JAATJR010000007.1"/>
</dbReference>
<evidence type="ECO:0000313" key="2">
    <source>
        <dbReference type="EMBL" id="NKE47742.1"/>
    </source>
</evidence>
<dbReference type="SUPFAM" id="SSF54637">
    <property type="entry name" value="Thioesterase/thiol ester dehydrase-isomerase"/>
    <property type="match status" value="1"/>
</dbReference>
<accession>A0ABX1F5X8</accession>
<keyword evidence="3" id="KW-1185">Reference proteome</keyword>
<evidence type="ECO:0000259" key="1">
    <source>
        <dbReference type="Pfam" id="PF22818"/>
    </source>
</evidence>
<reference evidence="2 3" key="1">
    <citation type="submission" date="2020-03" db="EMBL/GenBank/DDBJ databases">
        <title>Roseomonas selenitidurans sp. nov. isolated from soil.</title>
        <authorList>
            <person name="Liu H."/>
        </authorList>
    </citation>
    <scope>NUCLEOTIDE SEQUENCE [LARGE SCALE GENOMIC DNA]</scope>
    <source>
        <strain evidence="2 3">JCM 15073</strain>
    </source>
</reference>
<sequence>MIFRILPDHPALPGHFPGRPIVPGVLLLDAVLQAAAKFREHPPTRLLRAKFPAPVLPGEEVEITLDPRGADRLAFTCRRGDTTVLLGELGWPTPP</sequence>
<protein>
    <submittedName>
        <fullName evidence="2">Beta-hydroxyacyl-ACP dehydratase</fullName>
    </submittedName>
</protein>
<dbReference type="Gene3D" id="3.10.129.10">
    <property type="entry name" value="Hotdog Thioesterase"/>
    <property type="match status" value="1"/>
</dbReference>
<dbReference type="Pfam" id="PF22818">
    <property type="entry name" value="ApeI-like"/>
    <property type="match status" value="1"/>
</dbReference>
<dbReference type="Proteomes" id="UP000765160">
    <property type="component" value="Unassembled WGS sequence"/>
</dbReference>
<dbReference type="InterPro" id="IPR054545">
    <property type="entry name" value="ApeI-like"/>
</dbReference>